<dbReference type="PROSITE" id="PS00196">
    <property type="entry name" value="COPPER_BLUE"/>
    <property type="match status" value="1"/>
</dbReference>
<feature type="signal peptide" evidence="5">
    <location>
        <begin position="1"/>
        <end position="22"/>
    </location>
</feature>
<keyword evidence="1 5" id="KW-0813">Transport</keyword>
<keyword evidence="8" id="KW-1185">Reference proteome</keyword>
<dbReference type="SUPFAM" id="SSF49503">
    <property type="entry name" value="Cupredoxins"/>
    <property type="match status" value="1"/>
</dbReference>
<proteinExistence type="predicted"/>
<reference evidence="7 8" key="1">
    <citation type="submission" date="2024-11" db="EMBL/GenBank/DDBJ databases">
        <authorList>
            <person name="Kaparullina E.N."/>
            <person name="Delegan Y.A."/>
            <person name="Doronina N.V."/>
        </authorList>
    </citation>
    <scope>NUCLEOTIDE SEQUENCE [LARGE SCALE GENOMIC DNA]</scope>
    <source>
        <strain evidence="7 8">7sh_L</strain>
    </source>
</reference>
<keyword evidence="5" id="KW-0732">Signal</keyword>
<dbReference type="InterPro" id="IPR028871">
    <property type="entry name" value="BlueCu_1_BS"/>
</dbReference>
<evidence type="ECO:0000256" key="3">
    <source>
        <dbReference type="ARBA" id="ARBA00022982"/>
    </source>
</evidence>
<evidence type="ECO:0000313" key="8">
    <source>
        <dbReference type="Proteomes" id="UP001617669"/>
    </source>
</evidence>
<dbReference type="InterPro" id="IPR000923">
    <property type="entry name" value="BlueCu_1"/>
</dbReference>
<evidence type="ECO:0000259" key="6">
    <source>
        <dbReference type="Pfam" id="PF00127"/>
    </source>
</evidence>
<dbReference type="Pfam" id="PF00127">
    <property type="entry name" value="Copper-bind"/>
    <property type="match status" value="1"/>
</dbReference>
<evidence type="ECO:0000256" key="2">
    <source>
        <dbReference type="ARBA" id="ARBA00022723"/>
    </source>
</evidence>
<sequence>MMKSSKIVALLFASLFSGSVLAAGCSVDVEANDAMQFNTKNIDIEKSCKEFTVNLKHTGSLPKNVMGHNLVITKTPDFKAVMNDGVAAGEAGNFVKAGDARVIAHTKLIGGGEKDSVKVDVSKLAAGEKYTFFCSFPGHATMMRGTVTVK</sequence>
<evidence type="ECO:0000256" key="5">
    <source>
        <dbReference type="RuleBase" id="RU363017"/>
    </source>
</evidence>
<dbReference type="InterPro" id="IPR008972">
    <property type="entry name" value="Cupredoxin"/>
</dbReference>
<feature type="domain" description="Blue (type 1) copper" evidence="6">
    <location>
        <begin position="24"/>
        <end position="150"/>
    </location>
</feature>
<protein>
    <recommendedName>
        <fullName evidence="5">Azurin</fullName>
    </recommendedName>
</protein>
<keyword evidence="4 5" id="KW-0186">Copper</keyword>
<keyword evidence="3 5" id="KW-0249">Electron transport</keyword>
<dbReference type="EMBL" id="JBIWXY010000001">
    <property type="protein sequence ID" value="MFJ5446322.1"/>
    <property type="molecule type" value="Genomic_DNA"/>
</dbReference>
<keyword evidence="2 5" id="KW-0479">Metal-binding</keyword>
<comment type="subcellular location">
    <subcellularLocation>
        <location evidence="5">Periplasm</location>
    </subcellularLocation>
</comment>
<comment type="function">
    <text evidence="5">Transfers electrons from cytochrome c551 to cytochrome oxidase.</text>
</comment>
<evidence type="ECO:0000256" key="4">
    <source>
        <dbReference type="ARBA" id="ARBA00023008"/>
    </source>
</evidence>
<dbReference type="CDD" id="cd13922">
    <property type="entry name" value="Azurin"/>
    <property type="match status" value="1"/>
</dbReference>
<keyword evidence="5" id="KW-0574">Periplasm</keyword>
<dbReference type="InterPro" id="IPR014068">
    <property type="entry name" value="Azurin"/>
</dbReference>
<organism evidence="7 8">
    <name type="scientific">Methylobacillus methanolivorans</name>
    <dbReference type="NCBI Taxonomy" id="1848927"/>
    <lineage>
        <taxon>Bacteria</taxon>
        <taxon>Pseudomonadati</taxon>
        <taxon>Pseudomonadota</taxon>
        <taxon>Betaproteobacteria</taxon>
        <taxon>Nitrosomonadales</taxon>
        <taxon>Methylophilaceae</taxon>
        <taxon>Methylobacillus</taxon>
    </lineage>
</organism>
<dbReference type="InterPro" id="IPR050845">
    <property type="entry name" value="Cu-binding_ET"/>
</dbReference>
<dbReference type="PROSITE" id="PS51257">
    <property type="entry name" value="PROKAR_LIPOPROTEIN"/>
    <property type="match status" value="1"/>
</dbReference>
<dbReference type="Gene3D" id="2.60.40.420">
    <property type="entry name" value="Cupredoxins - blue copper proteins"/>
    <property type="match status" value="1"/>
</dbReference>
<gene>
    <name evidence="7" type="primary">azu</name>
    <name evidence="7" type="ORF">ACIKP9_08795</name>
</gene>
<accession>A0ABW8GMP7</accession>
<evidence type="ECO:0000313" key="7">
    <source>
        <dbReference type="EMBL" id="MFJ5446322.1"/>
    </source>
</evidence>
<dbReference type="PANTHER" id="PTHR38439:SF2">
    <property type="entry name" value="OUTER MEMBRANE PROTEIN H.8"/>
    <property type="match status" value="1"/>
</dbReference>
<comment type="caution">
    <text evidence="7">The sequence shown here is derived from an EMBL/GenBank/DDBJ whole genome shotgun (WGS) entry which is preliminary data.</text>
</comment>
<dbReference type="PANTHER" id="PTHR38439">
    <property type="entry name" value="AURACYANIN-B"/>
    <property type="match status" value="1"/>
</dbReference>
<dbReference type="NCBIfam" id="TIGR02695">
    <property type="entry name" value="azurin"/>
    <property type="match status" value="1"/>
</dbReference>
<evidence type="ECO:0000256" key="1">
    <source>
        <dbReference type="ARBA" id="ARBA00022448"/>
    </source>
</evidence>
<dbReference type="RefSeq" id="WP_400881508.1">
    <property type="nucleotide sequence ID" value="NZ_JBIWXY010000001.1"/>
</dbReference>
<name>A0ABW8GMP7_9PROT</name>
<dbReference type="Proteomes" id="UP001617669">
    <property type="component" value="Unassembled WGS sequence"/>
</dbReference>
<feature type="chain" id="PRO_5044977561" description="Azurin" evidence="5">
    <location>
        <begin position="23"/>
        <end position="150"/>
    </location>
</feature>